<feature type="transmembrane region" description="Helical" evidence="1">
    <location>
        <begin position="36"/>
        <end position="63"/>
    </location>
</feature>
<keyword evidence="1" id="KW-1133">Transmembrane helix</keyword>
<gene>
    <name evidence="2" type="ORF">METZ01_LOCUS301602</name>
</gene>
<keyword evidence="1" id="KW-0812">Transmembrane</keyword>
<organism evidence="2">
    <name type="scientific">marine metagenome</name>
    <dbReference type="NCBI Taxonomy" id="408172"/>
    <lineage>
        <taxon>unclassified sequences</taxon>
        <taxon>metagenomes</taxon>
        <taxon>ecological metagenomes</taxon>
    </lineage>
</organism>
<sequence length="76" mass="8103">MPLDPFALTVIFIALGLGAVVKSIAGAGLPLVAVPFMAIFLGVEHAVIVIQVPNIVSNLWLIYANRSKIKETPLHL</sequence>
<name>A0A382MJS4_9ZZZZ</name>
<feature type="non-terminal residue" evidence="2">
    <location>
        <position position="76"/>
    </location>
</feature>
<reference evidence="2" key="1">
    <citation type="submission" date="2018-05" db="EMBL/GenBank/DDBJ databases">
        <authorList>
            <person name="Lanie J.A."/>
            <person name="Ng W.-L."/>
            <person name="Kazmierczak K.M."/>
            <person name="Andrzejewski T.M."/>
            <person name="Davidsen T.M."/>
            <person name="Wayne K.J."/>
            <person name="Tettelin H."/>
            <person name="Glass J.I."/>
            <person name="Rusch D."/>
            <person name="Podicherti R."/>
            <person name="Tsui H.-C.T."/>
            <person name="Winkler M.E."/>
        </authorList>
    </citation>
    <scope>NUCLEOTIDE SEQUENCE</scope>
</reference>
<accession>A0A382MJS4</accession>
<evidence type="ECO:0000256" key="1">
    <source>
        <dbReference type="SAM" id="Phobius"/>
    </source>
</evidence>
<proteinExistence type="predicted"/>
<keyword evidence="1" id="KW-0472">Membrane</keyword>
<dbReference type="EMBL" id="UINC01093935">
    <property type="protein sequence ID" value="SVC48748.1"/>
    <property type="molecule type" value="Genomic_DNA"/>
</dbReference>
<dbReference type="AlphaFoldDB" id="A0A382MJS4"/>
<protein>
    <submittedName>
        <fullName evidence="2">Uncharacterized protein</fullName>
    </submittedName>
</protein>
<evidence type="ECO:0000313" key="2">
    <source>
        <dbReference type="EMBL" id="SVC48748.1"/>
    </source>
</evidence>